<comment type="similarity">
    <text evidence="1">Belongs to the F420H(2)-dependent quinone reductase family.</text>
</comment>
<evidence type="ECO:0000256" key="1">
    <source>
        <dbReference type="ARBA" id="ARBA00008710"/>
    </source>
</evidence>
<protein>
    <submittedName>
        <fullName evidence="3">Nitroreductase</fullName>
    </submittedName>
</protein>
<dbReference type="Gene3D" id="2.30.110.10">
    <property type="entry name" value="Electron Transport, Fmn-binding Protein, Chain A"/>
    <property type="match status" value="1"/>
</dbReference>
<dbReference type="NCBIfam" id="TIGR00026">
    <property type="entry name" value="hi_GC_TIGR00026"/>
    <property type="match status" value="1"/>
</dbReference>
<organism evidence="3 4">
    <name type="scientific">Pseudonocardia hydrocarbonoxydans</name>
    <dbReference type="NCBI Taxonomy" id="76726"/>
    <lineage>
        <taxon>Bacteria</taxon>
        <taxon>Bacillati</taxon>
        <taxon>Actinomycetota</taxon>
        <taxon>Actinomycetes</taxon>
        <taxon>Pseudonocardiales</taxon>
        <taxon>Pseudonocardiaceae</taxon>
        <taxon>Pseudonocardia</taxon>
    </lineage>
</organism>
<comment type="caution">
    <text evidence="3">The sequence shown here is derived from an EMBL/GenBank/DDBJ whole genome shotgun (WGS) entry which is preliminary data.</text>
</comment>
<evidence type="ECO:0000313" key="4">
    <source>
        <dbReference type="Proteomes" id="UP000320338"/>
    </source>
</evidence>
<dbReference type="InterPro" id="IPR004378">
    <property type="entry name" value="F420H2_quin_Rdtase"/>
</dbReference>
<comment type="catalytic activity">
    <reaction evidence="2">
        <text>oxidized coenzyme F420-(gamma-L-Glu)(n) + a quinol + H(+) = reduced coenzyme F420-(gamma-L-Glu)(n) + a quinone</text>
        <dbReference type="Rhea" id="RHEA:39663"/>
        <dbReference type="Rhea" id="RHEA-COMP:12939"/>
        <dbReference type="Rhea" id="RHEA-COMP:14378"/>
        <dbReference type="ChEBI" id="CHEBI:15378"/>
        <dbReference type="ChEBI" id="CHEBI:24646"/>
        <dbReference type="ChEBI" id="CHEBI:132124"/>
        <dbReference type="ChEBI" id="CHEBI:133980"/>
        <dbReference type="ChEBI" id="CHEBI:139511"/>
    </reaction>
</comment>
<dbReference type="Proteomes" id="UP000320338">
    <property type="component" value="Unassembled WGS sequence"/>
</dbReference>
<reference evidence="3 4" key="1">
    <citation type="submission" date="2019-06" db="EMBL/GenBank/DDBJ databases">
        <title>Whole genome shotgun sequence of Pseudonocardia hydrocarbonoxydans NBRC 14498.</title>
        <authorList>
            <person name="Hosoyama A."/>
            <person name="Uohara A."/>
            <person name="Ohji S."/>
            <person name="Ichikawa N."/>
        </authorList>
    </citation>
    <scope>NUCLEOTIDE SEQUENCE [LARGE SCALE GENOMIC DNA]</scope>
    <source>
        <strain evidence="3 4">NBRC 14498</strain>
    </source>
</reference>
<dbReference type="GO" id="GO:0016491">
    <property type="term" value="F:oxidoreductase activity"/>
    <property type="evidence" value="ECO:0007669"/>
    <property type="project" value="InterPro"/>
</dbReference>
<sequence>MPADFVLKAMNTAHRALLKVTGGRVGYDAMGMPVLELTTTGRRSGEPRTVLLTAPLEEHGHPVIVASRGGDDRHPAWFLNLRDEPRVQVSIQGGPRTPMTARIVTAQERARMWPQIAEKYTNYAGYQKRTDREIPLVVLEPVSP</sequence>
<dbReference type="InterPro" id="IPR012349">
    <property type="entry name" value="Split_barrel_FMN-bd"/>
</dbReference>
<dbReference type="SUPFAM" id="SSF50475">
    <property type="entry name" value="FMN-binding split barrel"/>
    <property type="match status" value="1"/>
</dbReference>
<dbReference type="PANTHER" id="PTHR39428">
    <property type="entry name" value="F420H(2)-DEPENDENT QUINONE REDUCTASE RV1261C"/>
    <property type="match status" value="1"/>
</dbReference>
<dbReference type="RefSeq" id="WP_141278019.1">
    <property type="nucleotide sequence ID" value="NZ_BAAARZ010000096.1"/>
</dbReference>
<evidence type="ECO:0000313" key="3">
    <source>
        <dbReference type="EMBL" id="GEC19441.1"/>
    </source>
</evidence>
<proteinExistence type="inferred from homology"/>
<dbReference type="GO" id="GO:0070967">
    <property type="term" value="F:coenzyme F420 binding"/>
    <property type="evidence" value="ECO:0007669"/>
    <property type="project" value="TreeGrafter"/>
</dbReference>
<gene>
    <name evidence="3" type="ORF">PHY01_17240</name>
</gene>
<dbReference type="PANTHER" id="PTHR39428:SF1">
    <property type="entry name" value="F420H(2)-DEPENDENT QUINONE REDUCTASE RV1261C"/>
    <property type="match status" value="1"/>
</dbReference>
<keyword evidence="4" id="KW-1185">Reference proteome</keyword>
<dbReference type="GO" id="GO:0005886">
    <property type="term" value="C:plasma membrane"/>
    <property type="evidence" value="ECO:0007669"/>
    <property type="project" value="TreeGrafter"/>
</dbReference>
<accession>A0A4Y3WMG4</accession>
<dbReference type="OrthoDB" id="8225825at2"/>
<name>A0A4Y3WMG4_9PSEU</name>
<dbReference type="Pfam" id="PF04075">
    <property type="entry name" value="F420H2_quin_red"/>
    <property type="match status" value="1"/>
</dbReference>
<evidence type="ECO:0000256" key="2">
    <source>
        <dbReference type="ARBA" id="ARBA00049106"/>
    </source>
</evidence>
<dbReference type="AlphaFoldDB" id="A0A4Y3WMG4"/>
<dbReference type="EMBL" id="BJNG01000015">
    <property type="protein sequence ID" value="GEC19441.1"/>
    <property type="molecule type" value="Genomic_DNA"/>
</dbReference>